<proteinExistence type="predicted"/>
<accession>A0A9P8J0G0</accession>
<dbReference type="EMBL" id="JAHFXF010001120">
    <property type="protein sequence ID" value="KAG9675652.1"/>
    <property type="molecule type" value="Genomic_DNA"/>
</dbReference>
<sequence length="300" mass="35079">MDETECEIYDPFDSLSPSERSETMSKALSQFGERMRDNNQRILKRVLDIIASTDGDEELHLNILATHLDKWSSETVYTRTRTDDIENTLFWDPTITRLRDFEPCDWSISELENAEDPEKSRAYAAEFLKDLELAVRAKACRELLGDTTVDNLRLPAEYYEFARQCGGLASANYDREVFLCDFSSEMYCPEELAEPLHKIEQFSGAISEFYFAAGWKAGENYDNCVIYYALTQHVEEPEGPWRWRVFVNNWEVHEWQGPFDDIFSFMEWYCDRYNQVPWDCVQSSIKRTHEKCKAALAEAT</sequence>
<gene>
    <name evidence="1" type="ORF">KCU76_g16106</name>
</gene>
<comment type="caution">
    <text evidence="1">The sequence shown here is derived from an EMBL/GenBank/DDBJ whole genome shotgun (WGS) entry which is preliminary data.</text>
</comment>
<name>A0A9P8J0G0_AURME</name>
<evidence type="ECO:0000313" key="2">
    <source>
        <dbReference type="Proteomes" id="UP000779574"/>
    </source>
</evidence>
<reference evidence="1" key="1">
    <citation type="journal article" date="2021" name="J Fungi (Basel)">
        <title>Virulence traits and population genomics of the black yeast Aureobasidium melanogenum.</title>
        <authorList>
            <person name="Cernosa A."/>
            <person name="Sun X."/>
            <person name="Gostincar C."/>
            <person name="Fang C."/>
            <person name="Gunde-Cimerman N."/>
            <person name="Song Z."/>
        </authorList>
    </citation>
    <scope>NUCLEOTIDE SEQUENCE</scope>
    <source>
        <strain evidence="1">EXF-9911</strain>
    </source>
</reference>
<dbReference type="Proteomes" id="UP000779574">
    <property type="component" value="Unassembled WGS sequence"/>
</dbReference>
<dbReference type="AlphaFoldDB" id="A0A9P8J0G0"/>
<reference evidence="1" key="2">
    <citation type="submission" date="2021-08" db="EMBL/GenBank/DDBJ databases">
        <authorList>
            <person name="Gostincar C."/>
            <person name="Sun X."/>
            <person name="Song Z."/>
            <person name="Gunde-Cimerman N."/>
        </authorList>
    </citation>
    <scope>NUCLEOTIDE SEQUENCE</scope>
    <source>
        <strain evidence="1">EXF-9911</strain>
    </source>
</reference>
<evidence type="ECO:0000313" key="1">
    <source>
        <dbReference type="EMBL" id="KAG9675652.1"/>
    </source>
</evidence>
<feature type="non-terminal residue" evidence="1">
    <location>
        <position position="300"/>
    </location>
</feature>
<organism evidence="1 2">
    <name type="scientific">Aureobasidium melanogenum</name>
    <name type="common">Aureobasidium pullulans var. melanogenum</name>
    <dbReference type="NCBI Taxonomy" id="46634"/>
    <lineage>
        <taxon>Eukaryota</taxon>
        <taxon>Fungi</taxon>
        <taxon>Dikarya</taxon>
        <taxon>Ascomycota</taxon>
        <taxon>Pezizomycotina</taxon>
        <taxon>Dothideomycetes</taxon>
        <taxon>Dothideomycetidae</taxon>
        <taxon>Dothideales</taxon>
        <taxon>Saccotheciaceae</taxon>
        <taxon>Aureobasidium</taxon>
    </lineage>
</organism>
<protein>
    <submittedName>
        <fullName evidence="1">Uncharacterized protein</fullName>
    </submittedName>
</protein>